<gene>
    <name evidence="1" type="ORF">NOO_LOCUS6229</name>
</gene>
<organism evidence="3">
    <name type="scientific">Onchocerca ochengi</name>
    <name type="common">Filarial nematode worm</name>
    <dbReference type="NCBI Taxonomy" id="42157"/>
    <lineage>
        <taxon>Eukaryota</taxon>
        <taxon>Metazoa</taxon>
        <taxon>Ecdysozoa</taxon>
        <taxon>Nematoda</taxon>
        <taxon>Chromadorea</taxon>
        <taxon>Rhabditida</taxon>
        <taxon>Spirurina</taxon>
        <taxon>Spiruromorpha</taxon>
        <taxon>Filarioidea</taxon>
        <taxon>Onchocercidae</taxon>
        <taxon>Onchocerca</taxon>
    </lineage>
</organism>
<evidence type="ECO:0000313" key="3">
    <source>
        <dbReference type="WBParaSite" id="nOo.2.0.1.t06229-RA"/>
    </source>
</evidence>
<reference evidence="1 2" key="2">
    <citation type="submission" date="2018-08" db="EMBL/GenBank/DDBJ databases">
        <authorList>
            <person name="Laetsch R D."/>
            <person name="Stevens L."/>
            <person name="Kumar S."/>
            <person name="Blaxter L. M."/>
        </authorList>
    </citation>
    <scope>NUCLEOTIDE SEQUENCE [LARGE SCALE GENOMIC DNA]</scope>
</reference>
<keyword evidence="2" id="KW-1185">Reference proteome</keyword>
<dbReference type="WBParaSite" id="nOo.2.0.1.t06229-RA">
    <property type="protein sequence ID" value="nOo.2.0.1.t06229-RA"/>
    <property type="gene ID" value="nOo.2.0.1.g06229"/>
</dbReference>
<name>A0A182EDS7_ONCOC</name>
<proteinExistence type="predicted"/>
<protein>
    <submittedName>
        <fullName evidence="3">Secreted protein</fullName>
    </submittedName>
</protein>
<dbReference type="OrthoDB" id="10522372at2759"/>
<accession>A0A182EDS7</accession>
<sequence>MQILRCSVLAFKFDGTAFLVSNVAEHFVHMKLFKEAEAEAEDDDAAANGSLPRGLCQRRCDARFAGQLNTCNENEI</sequence>
<dbReference type="AlphaFoldDB" id="A0A182EDS7"/>
<reference evidence="3" key="1">
    <citation type="submission" date="2016-06" db="UniProtKB">
        <authorList>
            <consortium name="WormBaseParasite"/>
        </authorList>
    </citation>
    <scope>IDENTIFICATION</scope>
</reference>
<dbReference type="Proteomes" id="UP000271087">
    <property type="component" value="Unassembled WGS sequence"/>
</dbReference>
<dbReference type="EMBL" id="UYRW01001875">
    <property type="protein sequence ID" value="VDK81551.1"/>
    <property type="molecule type" value="Genomic_DNA"/>
</dbReference>
<evidence type="ECO:0000313" key="1">
    <source>
        <dbReference type="EMBL" id="VDK81551.1"/>
    </source>
</evidence>
<evidence type="ECO:0000313" key="2">
    <source>
        <dbReference type="Proteomes" id="UP000271087"/>
    </source>
</evidence>